<dbReference type="Proteomes" id="UP000188533">
    <property type="component" value="Unassembled WGS sequence"/>
</dbReference>
<gene>
    <name evidence="2" type="ORF">LENED_008979</name>
</gene>
<name>A0A1Q3EIH3_LENED</name>
<keyword evidence="3" id="KW-1185">Reference proteome</keyword>
<reference evidence="2 3" key="1">
    <citation type="submission" date="2016-08" db="EMBL/GenBank/DDBJ databases">
        <authorList>
            <consortium name="Lentinula edodes genome sequencing consortium"/>
            <person name="Sakamoto Y."/>
            <person name="Nakade K."/>
            <person name="Sato S."/>
            <person name="Yoshida Y."/>
            <person name="Miyazaki K."/>
            <person name="Natsume S."/>
            <person name="Konno N."/>
        </authorList>
    </citation>
    <scope>NUCLEOTIDE SEQUENCE [LARGE SCALE GENOMIC DNA]</scope>
    <source>
        <strain evidence="2 3">NBRC 111202</strain>
    </source>
</reference>
<evidence type="ECO:0000313" key="3">
    <source>
        <dbReference type="Proteomes" id="UP000188533"/>
    </source>
</evidence>
<dbReference type="STRING" id="5353.A0A1Q3EIH3"/>
<dbReference type="AlphaFoldDB" id="A0A1Q3EIH3"/>
<proteinExistence type="predicted"/>
<evidence type="ECO:0000313" key="2">
    <source>
        <dbReference type="EMBL" id="GAW07017.1"/>
    </source>
</evidence>
<feature type="region of interest" description="Disordered" evidence="1">
    <location>
        <begin position="139"/>
        <end position="172"/>
    </location>
</feature>
<sequence>MSLLDNILKRFLTHHLVKKYPLVFGSLCQQLDIEALYFSNIFRSIDEMAQRSQNPAFRAKFKQLTKKQQQTAYTSSSTALAAYLDDADAEDAGPPKLNSETAFCLSLEKLFCNGVKRPMFKTTPILPMTNTDTYDDEELSRDYSAESSHTNDAEPAEFVGYDEGDHTSSIPGRNYDEAFDLFRQGFLDRDWAADDSLATSPTPAVSTTHSNMIFDSDANDSVYDGSKAIVDADDEMVCLSSDPGLPRPHRSLEALANEHCNHLECHTSIFSESEAGNSPSASRAFFASGFVSDVETDPNMDRDSDIVLDMDDYLDLLPHAAPQAVPRPHHILEYEIDISKHPSSDVLDIDSDVDAGPLCPLHYSGHVLDIDSGSELRDSQKCVDHLLSDDDMKGMDICAAISSSVSFAPLAHLTASHSESGSDRFKEAPSLNFGSDNPDQEEQEHIIISFPLIHEAVKNHAIDFEVLGDDILSDNDDDDRPCSGKQNCVSFPTLSSSQSSSHTTQSSLASSAPYTLLSSQSGPPYSSAVPVSPISLYLSQYEHKNDGNCNHNDHVDDSRCSRTSHGPDSAFKFFNYHKAHTPITFKDSDNVASNTFLGADMLMNAMDVKFDFDLEADADADALPLHPQLHNSSGFNMITSQEDKDKGQENFEALGWM</sequence>
<comment type="caution">
    <text evidence="2">The sequence shown here is derived from an EMBL/GenBank/DDBJ whole genome shotgun (WGS) entry which is preliminary data.</text>
</comment>
<reference evidence="2 3" key="2">
    <citation type="submission" date="2017-02" db="EMBL/GenBank/DDBJ databases">
        <title>A genome survey and senescence transcriptome analysis in Lentinula edodes.</title>
        <authorList>
            <person name="Sakamoto Y."/>
            <person name="Nakade K."/>
            <person name="Sato S."/>
            <person name="Yoshida Y."/>
            <person name="Miyazaki K."/>
            <person name="Natsume S."/>
            <person name="Konno N."/>
        </authorList>
    </citation>
    <scope>NUCLEOTIDE SEQUENCE [LARGE SCALE GENOMIC DNA]</scope>
    <source>
        <strain evidence="2 3">NBRC 111202</strain>
    </source>
</reference>
<dbReference type="EMBL" id="BDGU01000388">
    <property type="protein sequence ID" value="GAW07017.1"/>
    <property type="molecule type" value="Genomic_DNA"/>
</dbReference>
<accession>A0A1Q3EIH3</accession>
<feature type="compositionally biased region" description="Basic and acidic residues" evidence="1">
    <location>
        <begin position="140"/>
        <end position="152"/>
    </location>
</feature>
<evidence type="ECO:0000256" key="1">
    <source>
        <dbReference type="SAM" id="MobiDB-lite"/>
    </source>
</evidence>
<organism evidence="2 3">
    <name type="scientific">Lentinula edodes</name>
    <name type="common">Shiitake mushroom</name>
    <name type="synonym">Lentinus edodes</name>
    <dbReference type="NCBI Taxonomy" id="5353"/>
    <lineage>
        <taxon>Eukaryota</taxon>
        <taxon>Fungi</taxon>
        <taxon>Dikarya</taxon>
        <taxon>Basidiomycota</taxon>
        <taxon>Agaricomycotina</taxon>
        <taxon>Agaricomycetes</taxon>
        <taxon>Agaricomycetidae</taxon>
        <taxon>Agaricales</taxon>
        <taxon>Marasmiineae</taxon>
        <taxon>Omphalotaceae</taxon>
        <taxon>Lentinula</taxon>
    </lineage>
</organism>
<protein>
    <submittedName>
        <fullName evidence="2">Uncharacterized protein</fullName>
    </submittedName>
</protein>